<dbReference type="RefSeq" id="WP_133796618.1">
    <property type="nucleotide sequence ID" value="NZ_SOCA01000008.1"/>
</dbReference>
<name>A0A4R7RM89_9BACT</name>
<dbReference type="EMBL" id="SOCA01000008">
    <property type="protein sequence ID" value="TDU66510.1"/>
    <property type="molecule type" value="Genomic_DNA"/>
</dbReference>
<proteinExistence type="predicted"/>
<protein>
    <submittedName>
        <fullName evidence="1">Uncharacterized protein</fullName>
    </submittedName>
</protein>
<evidence type="ECO:0000313" key="1">
    <source>
        <dbReference type="EMBL" id="TDU66510.1"/>
    </source>
</evidence>
<accession>A0A4R7RM89</accession>
<organism evidence="1 2">
    <name type="scientific">Prosthecobacter fusiformis</name>
    <dbReference type="NCBI Taxonomy" id="48464"/>
    <lineage>
        <taxon>Bacteria</taxon>
        <taxon>Pseudomonadati</taxon>
        <taxon>Verrucomicrobiota</taxon>
        <taxon>Verrucomicrobiia</taxon>
        <taxon>Verrucomicrobiales</taxon>
        <taxon>Verrucomicrobiaceae</taxon>
        <taxon>Prosthecobacter</taxon>
    </lineage>
</organism>
<dbReference type="OrthoDB" id="192011at2"/>
<dbReference type="Proteomes" id="UP000295662">
    <property type="component" value="Unassembled WGS sequence"/>
</dbReference>
<gene>
    <name evidence="1" type="ORF">EI77_03605</name>
</gene>
<comment type="caution">
    <text evidence="1">The sequence shown here is derived from an EMBL/GenBank/DDBJ whole genome shotgun (WGS) entry which is preliminary data.</text>
</comment>
<sequence length="172" mass="19030">MNEFENIQRLLRLKQYETPGDDFVEDFLAQFRERQRSEIMRLSARDLLWERVNTFFSDLVSPKWATAGATAAFAVVAAWGTLNIVGNTTSNGSNFNLASADSVPSILQKKPAFALDLESDLIKKAMPQDEVLEISGILLSQHFEDDGLAAMTTTSGLTPVSAELLPISDFSR</sequence>
<dbReference type="AlphaFoldDB" id="A0A4R7RM89"/>
<reference evidence="1 2" key="1">
    <citation type="submission" date="2019-03" db="EMBL/GenBank/DDBJ databases">
        <title>Genomic Encyclopedia of Archaeal and Bacterial Type Strains, Phase II (KMG-II): from individual species to whole genera.</title>
        <authorList>
            <person name="Goeker M."/>
        </authorList>
    </citation>
    <scope>NUCLEOTIDE SEQUENCE [LARGE SCALE GENOMIC DNA]</scope>
    <source>
        <strain evidence="1 2">ATCC 25309</strain>
    </source>
</reference>
<keyword evidence="2" id="KW-1185">Reference proteome</keyword>
<evidence type="ECO:0000313" key="2">
    <source>
        <dbReference type="Proteomes" id="UP000295662"/>
    </source>
</evidence>